<reference evidence="1 2" key="1">
    <citation type="submission" date="2019-04" db="EMBL/GenBank/DDBJ databases">
        <title>Fungal friends and foes A comparative genomics study of 23 Aspergillus species from section Flavi.</title>
        <authorList>
            <consortium name="DOE Joint Genome Institute"/>
            <person name="Kjaerbolling I."/>
            <person name="Vesth T.C."/>
            <person name="Frisvad J.C."/>
            <person name="Nybo J.L."/>
            <person name="Theobald S."/>
            <person name="Kildgaard S."/>
            <person name="Petersen T.I."/>
            <person name="Kuo A."/>
            <person name="Sato A."/>
            <person name="Lyhne E.K."/>
            <person name="Kogle M.E."/>
            <person name="Wiebenga A."/>
            <person name="Kun R.S."/>
            <person name="Lubbers R.J."/>
            <person name="Makela M.R."/>
            <person name="Barry K."/>
            <person name="Chovatia M."/>
            <person name="Clum A."/>
            <person name="Daum C."/>
            <person name="Haridas S."/>
            <person name="He G."/>
            <person name="LaButti K."/>
            <person name="Lipzen A."/>
            <person name="Mondo S."/>
            <person name="Pangilinan J."/>
            <person name="Riley R."/>
            <person name="Salamov A."/>
            <person name="Simmons B.A."/>
            <person name="Magnuson J.K."/>
            <person name="Henrissat B."/>
            <person name="Mortensen U.H."/>
            <person name="Larsen T.O."/>
            <person name="De vries R.P."/>
            <person name="Grigoriev I.V."/>
            <person name="Machida M."/>
            <person name="Baker S.E."/>
            <person name="Andersen M.R."/>
        </authorList>
    </citation>
    <scope>NUCLEOTIDE SEQUENCE [LARGE SCALE GENOMIC DNA]</scope>
    <source>
        <strain evidence="1 2">CBS 117635</strain>
    </source>
</reference>
<organism evidence="1 2">
    <name type="scientific">Aspergillus minisclerotigenes</name>
    <dbReference type="NCBI Taxonomy" id="656917"/>
    <lineage>
        <taxon>Eukaryota</taxon>
        <taxon>Fungi</taxon>
        <taxon>Dikarya</taxon>
        <taxon>Ascomycota</taxon>
        <taxon>Pezizomycotina</taxon>
        <taxon>Eurotiomycetes</taxon>
        <taxon>Eurotiomycetidae</taxon>
        <taxon>Eurotiales</taxon>
        <taxon>Aspergillaceae</taxon>
        <taxon>Aspergillus</taxon>
        <taxon>Aspergillus subgen. Circumdati</taxon>
    </lineage>
</organism>
<keyword evidence="2" id="KW-1185">Reference proteome</keyword>
<sequence length="120" mass="13285">MSGHLSFYRREGPELAALFPLKMVGNRKGLRGATSTLYEAKRAQLAEATHIQMLRLQCVIHRVLALGGAADATDEELENTAPRKHLGFVTYRGQHENTSVTWPAPGRVLEWIPPPQIPSS</sequence>
<evidence type="ECO:0000313" key="1">
    <source>
        <dbReference type="EMBL" id="KAB8279313.1"/>
    </source>
</evidence>
<protein>
    <submittedName>
        <fullName evidence="1">Uncharacterized protein</fullName>
    </submittedName>
</protein>
<accession>A0A5N6JNB8</accession>
<dbReference type="EMBL" id="ML732765">
    <property type="protein sequence ID" value="KAB8279313.1"/>
    <property type="molecule type" value="Genomic_DNA"/>
</dbReference>
<dbReference type="Proteomes" id="UP000326289">
    <property type="component" value="Unassembled WGS sequence"/>
</dbReference>
<dbReference type="AlphaFoldDB" id="A0A5N6JNB8"/>
<gene>
    <name evidence="1" type="ORF">BDV30DRAFT_233181</name>
</gene>
<name>A0A5N6JNB8_9EURO</name>
<proteinExistence type="predicted"/>
<evidence type="ECO:0000313" key="2">
    <source>
        <dbReference type="Proteomes" id="UP000326289"/>
    </source>
</evidence>